<evidence type="ECO:0000313" key="4">
    <source>
        <dbReference type="EMBL" id="KAJ1646540.1"/>
    </source>
</evidence>
<dbReference type="GO" id="GO:0005788">
    <property type="term" value="C:endoplasmic reticulum lumen"/>
    <property type="evidence" value="ECO:0007669"/>
    <property type="project" value="TreeGrafter"/>
</dbReference>
<name>A0A9W7XNZ5_9FUNG</name>
<gene>
    <name evidence="4" type="ORF">LPJ64_001991</name>
</gene>
<dbReference type="PANTHER" id="PTHR45815">
    <property type="entry name" value="PROTEIN DISULFIDE-ISOMERASE A6"/>
    <property type="match status" value="1"/>
</dbReference>
<comment type="caution">
    <text evidence="4">The sequence shown here is derived from an EMBL/GenBank/DDBJ whole genome shotgun (WGS) entry which is preliminary data.</text>
</comment>
<reference evidence="4" key="1">
    <citation type="submission" date="2022-07" db="EMBL/GenBank/DDBJ databases">
        <title>Phylogenomic reconstructions and comparative analyses of Kickxellomycotina fungi.</title>
        <authorList>
            <person name="Reynolds N.K."/>
            <person name="Stajich J.E."/>
            <person name="Barry K."/>
            <person name="Grigoriev I.V."/>
            <person name="Crous P."/>
            <person name="Smith M.E."/>
        </authorList>
    </citation>
    <scope>NUCLEOTIDE SEQUENCE</scope>
    <source>
        <strain evidence="4">NBRC 105413</strain>
    </source>
</reference>
<feature type="region of interest" description="Disordered" evidence="1">
    <location>
        <begin position="331"/>
        <end position="364"/>
    </location>
</feature>
<feature type="domain" description="Thioredoxin" evidence="3">
    <location>
        <begin position="7"/>
        <end position="143"/>
    </location>
</feature>
<evidence type="ECO:0000256" key="2">
    <source>
        <dbReference type="SAM" id="SignalP"/>
    </source>
</evidence>
<evidence type="ECO:0000256" key="1">
    <source>
        <dbReference type="SAM" id="MobiDB-lite"/>
    </source>
</evidence>
<accession>A0A9W7XNZ5</accession>
<dbReference type="GO" id="GO:0034976">
    <property type="term" value="P:response to endoplasmic reticulum stress"/>
    <property type="evidence" value="ECO:0007669"/>
    <property type="project" value="TreeGrafter"/>
</dbReference>
<dbReference type="InterPro" id="IPR017937">
    <property type="entry name" value="Thioredoxin_CS"/>
</dbReference>
<keyword evidence="2" id="KW-0732">Signal</keyword>
<feature type="chain" id="PRO_5040733985" description="Thioredoxin domain-containing protein" evidence="2">
    <location>
        <begin position="24"/>
        <end position="453"/>
    </location>
</feature>
<proteinExistence type="predicted"/>
<feature type="compositionally biased region" description="Acidic residues" evidence="1">
    <location>
        <begin position="346"/>
        <end position="364"/>
    </location>
</feature>
<dbReference type="AlphaFoldDB" id="A0A9W7XNZ5"/>
<dbReference type="InterPro" id="IPR036249">
    <property type="entry name" value="Thioredoxin-like_sf"/>
</dbReference>
<dbReference type="PROSITE" id="PS00194">
    <property type="entry name" value="THIOREDOXIN_1"/>
    <property type="match status" value="1"/>
</dbReference>
<protein>
    <recommendedName>
        <fullName evidence="3">Thioredoxin domain-containing protein</fullName>
    </recommendedName>
</protein>
<dbReference type="PANTHER" id="PTHR45815:SF3">
    <property type="entry name" value="PROTEIN DISULFIDE-ISOMERASE A6"/>
    <property type="match status" value="1"/>
</dbReference>
<sequence length="453" mass="49699">MVSIKAFLLSVTAASFVASPASGMYDRGSVVKQLSVSNFEKVVGKTSQPTFVKFYAPWCGHCKNLEPEYERAAKKARGLAKFYAVNCDEDRNRGLCAQFNVQGFPTLKVFTEKRTKRGTRRSIDYQGERKTSSMVKFARSLLPDLSKRVDADGLDDFIASSSVPKAVLLTERKKPSELWKGVSAQLDRKVRFAQIVNPSAIAMERLGVNSLPAIVVFADAKDPRSFEVYNGENKYEPLVRFISAAASGRSTKGQDTKNATNLAKQEQLTVEEIASQDDLERVCINQSDRSSVPVLCVIGVVPLEPEYEESRLEHAQAIGVLEGLLRGQKPRSANQASAASGGGFDPDIDEENSSNDSLETENASEEALPFRVSWVNALGAAGTRIHEMFGPSDDLPSAVAISPRKSAAAPYRGAFAKEELLEWTEACYEGYNMRRFTFDLDIGKKPASGHNEL</sequence>
<dbReference type="PRINTS" id="PR00421">
    <property type="entry name" value="THIOREDOXIN"/>
</dbReference>
<dbReference type="Pfam" id="PF00085">
    <property type="entry name" value="Thioredoxin"/>
    <property type="match status" value="1"/>
</dbReference>
<dbReference type="PROSITE" id="PS51352">
    <property type="entry name" value="THIOREDOXIN_2"/>
    <property type="match status" value="1"/>
</dbReference>
<dbReference type="Gene3D" id="3.40.30.10">
    <property type="entry name" value="Glutaredoxin"/>
    <property type="match status" value="1"/>
</dbReference>
<evidence type="ECO:0000313" key="5">
    <source>
        <dbReference type="Proteomes" id="UP001145021"/>
    </source>
</evidence>
<organism evidence="4 5">
    <name type="scientific">Coemansia asiatica</name>
    <dbReference type="NCBI Taxonomy" id="1052880"/>
    <lineage>
        <taxon>Eukaryota</taxon>
        <taxon>Fungi</taxon>
        <taxon>Fungi incertae sedis</taxon>
        <taxon>Zoopagomycota</taxon>
        <taxon>Kickxellomycotina</taxon>
        <taxon>Kickxellomycetes</taxon>
        <taxon>Kickxellales</taxon>
        <taxon>Kickxellaceae</taxon>
        <taxon>Coemansia</taxon>
    </lineage>
</organism>
<evidence type="ECO:0000259" key="3">
    <source>
        <dbReference type="PROSITE" id="PS51352"/>
    </source>
</evidence>
<dbReference type="SUPFAM" id="SSF52833">
    <property type="entry name" value="Thioredoxin-like"/>
    <property type="match status" value="2"/>
</dbReference>
<keyword evidence="5" id="KW-1185">Reference proteome</keyword>
<feature type="signal peptide" evidence="2">
    <location>
        <begin position="1"/>
        <end position="23"/>
    </location>
</feature>
<dbReference type="GO" id="GO:0015035">
    <property type="term" value="F:protein-disulfide reductase activity"/>
    <property type="evidence" value="ECO:0007669"/>
    <property type="project" value="TreeGrafter"/>
</dbReference>
<dbReference type="Proteomes" id="UP001145021">
    <property type="component" value="Unassembled WGS sequence"/>
</dbReference>
<dbReference type="EMBL" id="JANBOH010000057">
    <property type="protein sequence ID" value="KAJ1646540.1"/>
    <property type="molecule type" value="Genomic_DNA"/>
</dbReference>
<dbReference type="InterPro" id="IPR013766">
    <property type="entry name" value="Thioredoxin_domain"/>
</dbReference>